<keyword evidence="4" id="KW-1185">Reference proteome</keyword>
<reference evidence="4" key="1">
    <citation type="journal article" date="2011" name="Proc. Natl. Acad. Sci. U.S.A.">
        <title>Obligate biotrophy features unraveled by the genomic analysis of rust fungi.</title>
        <authorList>
            <person name="Duplessis S."/>
            <person name="Cuomo C.A."/>
            <person name="Lin Y.-C."/>
            <person name="Aerts A."/>
            <person name="Tisserant E."/>
            <person name="Veneault-Fourrey C."/>
            <person name="Joly D.L."/>
            <person name="Hacquard S."/>
            <person name="Amselem J."/>
            <person name="Cantarel B.L."/>
            <person name="Chiu R."/>
            <person name="Coutinho P.M."/>
            <person name="Feau N."/>
            <person name="Field M."/>
            <person name="Frey P."/>
            <person name="Gelhaye E."/>
            <person name="Goldberg J."/>
            <person name="Grabherr M.G."/>
            <person name="Kodira C.D."/>
            <person name="Kohler A."/>
            <person name="Kuees U."/>
            <person name="Lindquist E.A."/>
            <person name="Lucas S.M."/>
            <person name="Mago R."/>
            <person name="Mauceli E."/>
            <person name="Morin E."/>
            <person name="Murat C."/>
            <person name="Pangilinan J.L."/>
            <person name="Park R."/>
            <person name="Pearson M."/>
            <person name="Quesneville H."/>
            <person name="Rouhier N."/>
            <person name="Sakthikumar S."/>
            <person name="Salamov A.A."/>
            <person name="Schmutz J."/>
            <person name="Selles B."/>
            <person name="Shapiro H."/>
            <person name="Tanguay P."/>
            <person name="Tuskan G.A."/>
            <person name="Henrissat B."/>
            <person name="Van de Peer Y."/>
            <person name="Rouze P."/>
            <person name="Ellis J.G."/>
            <person name="Dodds P.N."/>
            <person name="Schein J.E."/>
            <person name="Zhong S."/>
            <person name="Hamelin R.C."/>
            <person name="Grigoriev I.V."/>
            <person name="Szabo L.J."/>
            <person name="Martin F."/>
        </authorList>
    </citation>
    <scope>NUCLEOTIDE SEQUENCE [LARGE SCALE GENOMIC DNA]</scope>
    <source>
        <strain evidence="4">98AG31 / pathotype 3-4-7</strain>
    </source>
</reference>
<feature type="chain" id="PRO_5003321646" description="Secreted protein" evidence="2">
    <location>
        <begin position="17"/>
        <end position="805"/>
    </location>
</feature>
<dbReference type="KEGG" id="mlr:MELLADRAFT_106101"/>
<sequence length="805" mass="92400">MLTIVVIMSFIHSVVSVKLLPGGPVHPGMSQLETASPAIENVKEFGRGIGPIEKIMLQDENLETWRDIRTIEEVVKQNRDSTMFGKRLNYYIGPILKDCPSWMTENSQIESSITEVNVNIKSPLERLVHQLILILMKGHSKTKEQLKLDLLEAELSNKLNQLSKNKDPRIIRKIVAPFVDYAISKIGWHILLENFQKSMTLEYGSNHSLEKHLISYQFKMNDQLQYGAYYRDYMHMFEIFEILVDDGLKHQNLICNLAKIQSQKMKETKILNDHTGSAIDIHRHLINRTPWNGHPWSPVPFFEDPLKTYGHKSTEFSEKVHKLWFILGENDRKISNQLGMITEEVLAEDYKVSQKLEGVENLGSFQEAKQDNILTYNLAVKHMSRAIDLVSNLDEDDPEVLSILCEIFTTSIKFIVKKGDYKEQKGVINNSVMFYLFIRRTGNVLSHVLKSLFPNKPLEEKLTTAQSMRYHWSLAKFKSNHYGKDQAMRWRWLNFELGQVYQEHLLASDKLNDFYNQMGLALHSKKGVQERNPVTSKIIPSRKQSYVIETDRKSQLAEIVFDSAKDFSRGQDSMADQYNTFKRKAFNHLKELHSNGELHGAFLLNKSEKTNNTGKSTVGKNVESKRVAPKKTQFFGTPNLNEYTMLSDGLSNNQRDITSCKSLKDQQDSGYSQPYPSTTFSKTKKSSEKRKGFNEKGFFDKGWPKKSRTKTFNVLDDESPEIIEIPSSINPDNPGFYSTAGSSPAALDPNKNSHRSLPPEMDQLPPQRLHNLHIEKAYLFDLNELPESDSPPVHHGPNEKIMMTP</sequence>
<dbReference type="AlphaFoldDB" id="F4RKE0"/>
<organism evidence="4">
    <name type="scientific">Melampsora larici-populina (strain 98AG31 / pathotype 3-4-7)</name>
    <name type="common">Poplar leaf rust fungus</name>
    <dbReference type="NCBI Taxonomy" id="747676"/>
    <lineage>
        <taxon>Eukaryota</taxon>
        <taxon>Fungi</taxon>
        <taxon>Dikarya</taxon>
        <taxon>Basidiomycota</taxon>
        <taxon>Pucciniomycotina</taxon>
        <taxon>Pucciniomycetes</taxon>
        <taxon>Pucciniales</taxon>
        <taxon>Melampsoraceae</taxon>
        <taxon>Melampsora</taxon>
    </lineage>
</organism>
<name>F4RKE0_MELLP</name>
<feature type="region of interest" description="Disordered" evidence="1">
    <location>
        <begin position="662"/>
        <end position="700"/>
    </location>
</feature>
<proteinExistence type="predicted"/>
<keyword evidence="2" id="KW-0732">Signal</keyword>
<evidence type="ECO:0008006" key="5">
    <source>
        <dbReference type="Google" id="ProtNLM"/>
    </source>
</evidence>
<dbReference type="InParanoid" id="F4RKE0"/>
<dbReference type="EMBL" id="GL883105">
    <property type="protein sequence ID" value="EGG07198.1"/>
    <property type="molecule type" value="Genomic_DNA"/>
</dbReference>
<dbReference type="HOGENOM" id="CLU_322126_0_0_1"/>
<accession>F4RKE0</accession>
<dbReference type="Proteomes" id="UP000001072">
    <property type="component" value="Unassembled WGS sequence"/>
</dbReference>
<dbReference type="OrthoDB" id="10501543at2759"/>
<evidence type="ECO:0000256" key="2">
    <source>
        <dbReference type="SAM" id="SignalP"/>
    </source>
</evidence>
<feature type="region of interest" description="Disordered" evidence="1">
    <location>
        <begin position="727"/>
        <end position="765"/>
    </location>
</feature>
<evidence type="ECO:0000256" key="1">
    <source>
        <dbReference type="SAM" id="MobiDB-lite"/>
    </source>
</evidence>
<protein>
    <recommendedName>
        <fullName evidence="5">Secreted protein</fullName>
    </recommendedName>
</protein>
<gene>
    <name evidence="3" type="ORF">MELLADRAFT_106101</name>
</gene>
<dbReference type="RefSeq" id="XP_007409640.1">
    <property type="nucleotide sequence ID" value="XM_007409578.1"/>
</dbReference>
<evidence type="ECO:0000313" key="4">
    <source>
        <dbReference type="Proteomes" id="UP000001072"/>
    </source>
</evidence>
<evidence type="ECO:0000313" key="3">
    <source>
        <dbReference type="EMBL" id="EGG07198.1"/>
    </source>
</evidence>
<feature type="compositionally biased region" description="Basic and acidic residues" evidence="1">
    <location>
        <begin position="685"/>
        <end position="700"/>
    </location>
</feature>
<feature type="signal peptide" evidence="2">
    <location>
        <begin position="1"/>
        <end position="16"/>
    </location>
</feature>
<feature type="region of interest" description="Disordered" evidence="1">
    <location>
        <begin position="784"/>
        <end position="805"/>
    </location>
</feature>
<dbReference type="VEuPathDB" id="FungiDB:MELLADRAFT_106101"/>
<dbReference type="GeneID" id="18922806"/>